<evidence type="ECO:0000313" key="1">
    <source>
        <dbReference type="EMBL" id="GIE11975.1"/>
    </source>
</evidence>
<name>A0A919J0V8_9ACTN</name>
<dbReference type="RefSeq" id="WP_203818476.1">
    <property type="nucleotide sequence ID" value="NZ_BAAABP010000038.1"/>
</dbReference>
<protein>
    <recommendedName>
        <fullName evidence="3">EcsC family protein</fullName>
    </recommendedName>
</protein>
<dbReference type="Proteomes" id="UP000598174">
    <property type="component" value="Unassembled WGS sequence"/>
</dbReference>
<gene>
    <name evidence="1" type="ORF">Afe05nite_38150</name>
</gene>
<organism evidence="1 2">
    <name type="scientific">Paractinoplanes ferrugineus</name>
    <dbReference type="NCBI Taxonomy" id="113564"/>
    <lineage>
        <taxon>Bacteria</taxon>
        <taxon>Bacillati</taxon>
        <taxon>Actinomycetota</taxon>
        <taxon>Actinomycetes</taxon>
        <taxon>Micromonosporales</taxon>
        <taxon>Micromonosporaceae</taxon>
        <taxon>Paractinoplanes</taxon>
    </lineage>
</organism>
<sequence>MVKPAGTEAVAAEPVVAQPSGGEAGDVVEKAAIAAPTQAGSPVEAGPVAGATAEAGAVYGGAAEGGAAEGGAAEGGVAEGRAGAAVGVRGDGRTEAWAKLVADPGHAPELLALAAVQAFGPKARDWAARTRESYPAAGDRAVARLAARQFARLGGWGSVFGAVAGSYTPVTLLGAAAVTHAQLVLHVAAAYGLDPADPERAVDLLVITRVHPSRADARAALAAARRPTYDQGGLSDAAWRFGRMLVSQTGGWTALRLANRVFPGASLLAAILAGTASAQTVAARAESYYRDYRDYRG</sequence>
<keyword evidence="2" id="KW-1185">Reference proteome</keyword>
<comment type="caution">
    <text evidence="1">The sequence shown here is derived from an EMBL/GenBank/DDBJ whole genome shotgun (WGS) entry which is preliminary data.</text>
</comment>
<reference evidence="1" key="1">
    <citation type="submission" date="2021-01" db="EMBL/GenBank/DDBJ databases">
        <title>Whole genome shotgun sequence of Actinoplanes ferrugineus NBRC 15555.</title>
        <authorList>
            <person name="Komaki H."/>
            <person name="Tamura T."/>
        </authorList>
    </citation>
    <scope>NUCLEOTIDE SEQUENCE</scope>
    <source>
        <strain evidence="1">NBRC 15555</strain>
    </source>
</reference>
<dbReference type="AlphaFoldDB" id="A0A919J0V8"/>
<accession>A0A919J0V8</accession>
<dbReference type="EMBL" id="BOMM01000035">
    <property type="protein sequence ID" value="GIE11975.1"/>
    <property type="molecule type" value="Genomic_DNA"/>
</dbReference>
<evidence type="ECO:0000313" key="2">
    <source>
        <dbReference type="Proteomes" id="UP000598174"/>
    </source>
</evidence>
<proteinExistence type="predicted"/>
<evidence type="ECO:0008006" key="3">
    <source>
        <dbReference type="Google" id="ProtNLM"/>
    </source>
</evidence>